<sequence length="50" mass="5666">MFCLDLRCNERIESATNLAGRNALDENRQLLERMARFATEALGLDLGPKE</sequence>
<evidence type="ECO:0000313" key="1">
    <source>
        <dbReference type="EMBL" id="EPX62205.1"/>
    </source>
</evidence>
<protein>
    <submittedName>
        <fullName evidence="1">Uncharacterized protein</fullName>
    </submittedName>
</protein>
<accession>S9PCV0</accession>
<dbReference type="RefSeq" id="WP_002629308.1">
    <property type="nucleotide sequence ID" value="NZ_ANAH02000008.1"/>
</dbReference>
<comment type="caution">
    <text evidence="1">The sequence shown here is derived from an EMBL/GenBank/DDBJ whole genome shotgun (WGS) entry which is preliminary data.</text>
</comment>
<name>S9PCV0_CYSF2</name>
<organism evidence="1 2">
    <name type="scientific">Cystobacter fuscus (strain ATCC 25194 / DSM 2262 / NBRC 100088 / M29)</name>
    <dbReference type="NCBI Taxonomy" id="1242864"/>
    <lineage>
        <taxon>Bacteria</taxon>
        <taxon>Pseudomonadati</taxon>
        <taxon>Myxococcota</taxon>
        <taxon>Myxococcia</taxon>
        <taxon>Myxococcales</taxon>
        <taxon>Cystobacterineae</taxon>
        <taxon>Archangiaceae</taxon>
        <taxon>Cystobacter</taxon>
    </lineage>
</organism>
<proteinExistence type="predicted"/>
<keyword evidence="2" id="KW-1185">Reference proteome</keyword>
<evidence type="ECO:0000313" key="2">
    <source>
        <dbReference type="Proteomes" id="UP000011682"/>
    </source>
</evidence>
<reference evidence="1" key="1">
    <citation type="submission" date="2013-05" db="EMBL/GenBank/DDBJ databases">
        <title>Genome assembly of Cystobacter fuscus DSM 2262.</title>
        <authorList>
            <person name="Sharma G."/>
            <person name="Khatri I."/>
            <person name="Kaur C."/>
            <person name="Mayilraj S."/>
            <person name="Subramanian S."/>
        </authorList>
    </citation>
    <scope>NUCLEOTIDE SEQUENCE [LARGE SCALE GENOMIC DNA]</scope>
    <source>
        <strain evidence="1">DSM 2262</strain>
    </source>
</reference>
<gene>
    <name evidence="1" type="ORF">D187_010109</name>
</gene>
<dbReference type="AlphaFoldDB" id="S9PCV0"/>
<dbReference type="Proteomes" id="UP000011682">
    <property type="component" value="Unassembled WGS sequence"/>
</dbReference>
<dbReference type="EMBL" id="ANAH02000008">
    <property type="protein sequence ID" value="EPX62205.1"/>
    <property type="molecule type" value="Genomic_DNA"/>
</dbReference>